<dbReference type="GO" id="GO:0043138">
    <property type="term" value="F:3'-5' DNA helicase activity"/>
    <property type="evidence" value="ECO:0007669"/>
    <property type="project" value="TreeGrafter"/>
</dbReference>
<dbReference type="GO" id="GO:0000725">
    <property type="term" value="P:recombinational repair"/>
    <property type="evidence" value="ECO:0007669"/>
    <property type="project" value="TreeGrafter"/>
</dbReference>
<dbReference type="STRING" id="642780.SAMN04488570_2683"/>
<dbReference type="InterPro" id="IPR027785">
    <property type="entry name" value="UvrD-like_helicase_C"/>
</dbReference>
<keyword evidence="3" id="KW-1185">Reference proteome</keyword>
<dbReference type="InterPro" id="IPR000212">
    <property type="entry name" value="DNA_helicase_UvrD/REP"/>
</dbReference>
<dbReference type="EMBL" id="LT629757">
    <property type="protein sequence ID" value="SDS78210.1"/>
    <property type="molecule type" value="Genomic_DNA"/>
</dbReference>
<evidence type="ECO:0000259" key="1">
    <source>
        <dbReference type="Pfam" id="PF13538"/>
    </source>
</evidence>
<feature type="domain" description="UvrD-like helicase C-terminal" evidence="1">
    <location>
        <begin position="378"/>
        <end position="423"/>
    </location>
</feature>
<dbReference type="PANTHER" id="PTHR11070">
    <property type="entry name" value="UVRD / RECB / PCRA DNA HELICASE FAMILY MEMBER"/>
    <property type="match status" value="1"/>
</dbReference>
<dbReference type="SUPFAM" id="SSF52540">
    <property type="entry name" value="P-loop containing nucleoside triphosphate hydrolases"/>
    <property type="match status" value="1"/>
</dbReference>
<dbReference type="Proteomes" id="UP000198859">
    <property type="component" value="Chromosome I"/>
</dbReference>
<name>A0A1H1V0U0_9ACTN</name>
<sequence length="570" mass="60983">MREGVSHGLDAEQVAVAEAEPDARQIVLAAPGSGKTEVVAARVDALAELHDLDVVDEVLVLSFSRAAVAALRSRLGPRSARPLPTIRTIDSTATMLLDEVAADDWAGLDFDGRIERIRAVLAAGAASESLSLLGHVVVDEVQDLVGIRARFVLDLLRALPEGAGFTLLGDPRQALYDFQLTDATDMTARDFLDEAALLSGRHPVDRVRLLGQYRARSEDARSVASLGATDLDGGEWTQAVEDHLGSVLTMGDVAGVARPVARWPGTTAFLCRTNGDALVVAGVLRELEVTARLRPLVEKQPLETWVARAVSGSTTSITKTDVIDRLTGVVSDPEASWRLLKATERNLRVADRIDIARLTMRVDLGDFPAALGAGPGPVVVSTVHRAKGLEFDNVVVVDPDGMREPDGSSVAYVALTRARDRLVGAGLDRPRFFHYDKTTGRWIVGGHQRWMTAAIELRPDDIAIDPDIEADEIVIGGRVAAAFDRRSSTLGVPVWEVRSAERRIGHTTPAFGELVARRVEAGTVGSRWGWPDLAGGIGVEGVVTGVVRDRAGKPSLAAVPTISGLATFLR</sequence>
<dbReference type="RefSeq" id="WP_091730524.1">
    <property type="nucleotide sequence ID" value="NZ_LT629757.1"/>
</dbReference>
<accession>A0A1H1V0U0</accession>
<protein>
    <submittedName>
        <fullName evidence="2">Part of AAA domain-containing protein</fullName>
    </submittedName>
</protein>
<dbReference type="PANTHER" id="PTHR11070:SF2">
    <property type="entry name" value="ATP-DEPENDENT DNA HELICASE SRS2"/>
    <property type="match status" value="1"/>
</dbReference>
<dbReference type="Pfam" id="PF13245">
    <property type="entry name" value="AAA_19"/>
    <property type="match status" value="1"/>
</dbReference>
<dbReference type="GO" id="GO:0005524">
    <property type="term" value="F:ATP binding"/>
    <property type="evidence" value="ECO:0007669"/>
    <property type="project" value="InterPro"/>
</dbReference>
<dbReference type="Gene3D" id="3.40.50.300">
    <property type="entry name" value="P-loop containing nucleotide triphosphate hydrolases"/>
    <property type="match status" value="2"/>
</dbReference>
<dbReference type="InterPro" id="IPR027417">
    <property type="entry name" value="P-loop_NTPase"/>
</dbReference>
<dbReference type="Pfam" id="PF13538">
    <property type="entry name" value="UvrD_C_2"/>
    <property type="match status" value="1"/>
</dbReference>
<evidence type="ECO:0000313" key="2">
    <source>
        <dbReference type="EMBL" id="SDS78210.1"/>
    </source>
</evidence>
<evidence type="ECO:0000313" key="3">
    <source>
        <dbReference type="Proteomes" id="UP000198859"/>
    </source>
</evidence>
<reference evidence="3" key="1">
    <citation type="submission" date="2016-10" db="EMBL/GenBank/DDBJ databases">
        <authorList>
            <person name="Varghese N."/>
            <person name="Submissions S."/>
        </authorList>
    </citation>
    <scope>NUCLEOTIDE SEQUENCE [LARGE SCALE GENOMIC DNA]</scope>
    <source>
        <strain evidence="3">DSM 22127</strain>
    </source>
</reference>
<organism evidence="2 3">
    <name type="scientific">Nocardioides scoriae</name>
    <dbReference type="NCBI Taxonomy" id="642780"/>
    <lineage>
        <taxon>Bacteria</taxon>
        <taxon>Bacillati</taxon>
        <taxon>Actinomycetota</taxon>
        <taxon>Actinomycetes</taxon>
        <taxon>Propionibacteriales</taxon>
        <taxon>Nocardioidaceae</taxon>
        <taxon>Nocardioides</taxon>
    </lineage>
</organism>
<dbReference type="AlphaFoldDB" id="A0A1H1V0U0"/>
<dbReference type="GO" id="GO:0003677">
    <property type="term" value="F:DNA binding"/>
    <property type="evidence" value="ECO:0007669"/>
    <property type="project" value="InterPro"/>
</dbReference>
<dbReference type="OrthoDB" id="3196525at2"/>
<gene>
    <name evidence="2" type="ORF">SAMN04488570_2683</name>
</gene>
<proteinExistence type="predicted"/>